<evidence type="ECO:0000259" key="7">
    <source>
        <dbReference type="Pfam" id="PF03976"/>
    </source>
</evidence>
<reference evidence="8 9" key="1">
    <citation type="submission" date="2019-12" db="EMBL/GenBank/DDBJ databases">
        <authorList>
            <person name="Lee S.D."/>
        </authorList>
    </citation>
    <scope>NUCLEOTIDE SEQUENCE [LARGE SCALE GENOMIC DNA]</scope>
    <source>
        <strain evidence="8 9">SAP-6</strain>
    </source>
</reference>
<accession>A0A845SKE4</accession>
<organism evidence="8 9">
    <name type="scientific">Acerihabitans arboris</name>
    <dbReference type="NCBI Taxonomy" id="2691583"/>
    <lineage>
        <taxon>Bacteria</taxon>
        <taxon>Pseudomonadati</taxon>
        <taxon>Pseudomonadota</taxon>
        <taxon>Gammaproteobacteria</taxon>
        <taxon>Enterobacterales</taxon>
        <taxon>Pectobacteriaceae</taxon>
        <taxon>Acerihabitans</taxon>
    </lineage>
</organism>
<evidence type="ECO:0000256" key="4">
    <source>
        <dbReference type="RuleBase" id="RU369062"/>
    </source>
</evidence>
<sequence>MAKKKHHDDDVALPSGQAPSGKEYDRDLHLLQIELVKLQREIIAANDKIVVIFEGRDAAGKDGIIKTLSEHLSAREIRVVALGKPSERDQAEWYFQRYVAQLPAAQEMVLFNRSWYNRAGVERVMKFCTDAQYEEFMNTVTDFEQLLVRSGIKLIKYYLDISKHEQKQRLESRLTDPLKQWKISPIDQQATKLWKPYSQARNVMLTRTHTPTTPWIVVHTDDKHAARINILRDLLGRLQYQGKDKNLALPDPEVLYAFDTVCIENGRLAP</sequence>
<feature type="region of interest" description="Disordered" evidence="6">
    <location>
        <begin position="1"/>
        <end position="20"/>
    </location>
</feature>
<dbReference type="PIRSF" id="PIRSF028756">
    <property type="entry name" value="PPK2_prd"/>
    <property type="match status" value="1"/>
</dbReference>
<dbReference type="GO" id="GO:0006793">
    <property type="term" value="P:phosphorus metabolic process"/>
    <property type="evidence" value="ECO:0007669"/>
    <property type="project" value="InterPro"/>
</dbReference>
<dbReference type="AlphaFoldDB" id="A0A845SKE4"/>
<comment type="subunit">
    <text evidence="4">Homotetramer.</text>
</comment>
<dbReference type="SUPFAM" id="SSF52540">
    <property type="entry name" value="P-loop containing nucleoside triphosphate hydrolases"/>
    <property type="match status" value="1"/>
</dbReference>
<evidence type="ECO:0000256" key="2">
    <source>
        <dbReference type="ARBA" id="ARBA00022679"/>
    </source>
</evidence>
<dbReference type="InterPro" id="IPR027417">
    <property type="entry name" value="P-loop_NTPase"/>
</dbReference>
<evidence type="ECO:0000256" key="6">
    <source>
        <dbReference type="SAM" id="MobiDB-lite"/>
    </source>
</evidence>
<comment type="similarity">
    <text evidence="1 4">Belongs to the polyphosphate kinase 2 (PPK2) family. Class I subfamily.</text>
</comment>
<keyword evidence="3 4" id="KW-0418">Kinase</keyword>
<dbReference type="InterPro" id="IPR022488">
    <property type="entry name" value="PPK2-related"/>
</dbReference>
<feature type="domain" description="Polyphosphate kinase-2-related" evidence="7">
    <location>
        <begin position="21"/>
        <end position="245"/>
    </location>
</feature>
<dbReference type="PANTHER" id="PTHR34383">
    <property type="entry name" value="POLYPHOSPHATE:AMP PHOSPHOTRANSFERASE-RELATED"/>
    <property type="match status" value="1"/>
</dbReference>
<feature type="coiled-coil region" evidence="5">
    <location>
        <begin position="21"/>
        <end position="48"/>
    </location>
</feature>
<dbReference type="PANTHER" id="PTHR34383:SF1">
    <property type="entry name" value="ADP-POLYPHOSPHATE PHOSPHOTRANSFERASE"/>
    <property type="match status" value="1"/>
</dbReference>
<evidence type="ECO:0000256" key="3">
    <source>
        <dbReference type="ARBA" id="ARBA00022777"/>
    </source>
</evidence>
<proteinExistence type="inferred from homology"/>
<name>A0A845SKE4_9GAMM</name>
<comment type="caution">
    <text evidence="8">The sequence shown here is derived from an EMBL/GenBank/DDBJ whole genome shotgun (WGS) entry which is preliminary data.</text>
</comment>
<dbReference type="Pfam" id="PF03976">
    <property type="entry name" value="PPK2"/>
    <property type="match status" value="1"/>
</dbReference>
<dbReference type="Gene3D" id="3.40.50.300">
    <property type="entry name" value="P-loop containing nucleotide triphosphate hydrolases"/>
    <property type="match status" value="1"/>
</dbReference>
<gene>
    <name evidence="8" type="primary">ppk2</name>
    <name evidence="8" type="ORF">GRH90_11835</name>
</gene>
<keyword evidence="9" id="KW-1185">Reference proteome</keyword>
<comment type="function">
    <text evidence="4">Uses inorganic polyphosphate (polyP) as a donor to convert GDP to GTP or ADP to ATP.</text>
</comment>
<evidence type="ECO:0000313" key="8">
    <source>
        <dbReference type="EMBL" id="NDL63434.1"/>
    </source>
</evidence>
<dbReference type="EC" id="2.7.4.-" evidence="4"/>
<keyword evidence="5" id="KW-0175">Coiled coil</keyword>
<dbReference type="InterPro" id="IPR022486">
    <property type="entry name" value="PPK2_PA0141"/>
</dbReference>
<dbReference type="GO" id="GO:0008976">
    <property type="term" value="F:polyphosphate kinase activity"/>
    <property type="evidence" value="ECO:0007669"/>
    <property type="project" value="UniProtKB-UniRule"/>
</dbReference>
<evidence type="ECO:0000256" key="5">
    <source>
        <dbReference type="SAM" id="Coils"/>
    </source>
</evidence>
<evidence type="ECO:0000313" key="9">
    <source>
        <dbReference type="Proteomes" id="UP000461443"/>
    </source>
</evidence>
<dbReference type="Proteomes" id="UP000461443">
    <property type="component" value="Unassembled WGS sequence"/>
</dbReference>
<reference evidence="8 9" key="2">
    <citation type="submission" date="2020-02" db="EMBL/GenBank/DDBJ databases">
        <title>The new genus of Enterobacteriales.</title>
        <authorList>
            <person name="Kim I.S."/>
        </authorList>
    </citation>
    <scope>NUCLEOTIDE SEQUENCE [LARGE SCALE GENOMIC DNA]</scope>
    <source>
        <strain evidence="8 9">SAP-6</strain>
    </source>
</reference>
<protein>
    <recommendedName>
        <fullName evidence="4">ADP/GDP-polyphosphate phosphotransferase</fullName>
        <ecNumber evidence="4">2.7.4.-</ecNumber>
    </recommendedName>
    <alternativeName>
        <fullName evidence="4">Polyphosphate kinase PPK2</fullName>
    </alternativeName>
</protein>
<evidence type="ECO:0000256" key="1">
    <source>
        <dbReference type="ARBA" id="ARBA00009924"/>
    </source>
</evidence>
<dbReference type="RefSeq" id="WP_162366149.1">
    <property type="nucleotide sequence ID" value="NZ_WUBS01000007.1"/>
</dbReference>
<keyword evidence="2 4" id="KW-0808">Transferase</keyword>
<dbReference type="InterPro" id="IPR016898">
    <property type="entry name" value="Polyphosphate_phosphotransfera"/>
</dbReference>
<dbReference type="NCBIfam" id="TIGR03707">
    <property type="entry name" value="PPK2_P_aer"/>
    <property type="match status" value="1"/>
</dbReference>
<dbReference type="EMBL" id="WUBS01000007">
    <property type="protein sequence ID" value="NDL63434.1"/>
    <property type="molecule type" value="Genomic_DNA"/>
</dbReference>